<gene>
    <name evidence="2" type="ORF">FRC54_05345</name>
</gene>
<name>A0A646FRC9_9FIRM</name>
<accession>A0A646FRC9</accession>
<sequence>MPYKDPEKKKQWERENRGRGSRHRVWMFVFYPESADPDWREIADSELMLPFCVSPLHDRDAWTERDERKNPKHVAGTLKKPHWHGLVEYPQPVDYETVKEDFAFLGTTNIKYAKSKGSMALYLCHIGSEGKAQYDPAEVLEFGGANWHDWCSELEDVHATMVEMRTWLRDNVSLHNWEFSDFVDWCDENNDAWSRALDLKCSWAIGNYMDKQRAKRIYRAKLARDMVREQHEEME</sequence>
<organism evidence="2 3">
    <name type="scientific">Candidatus Weimeria bifida</name>
    <dbReference type="NCBI Taxonomy" id="2599074"/>
    <lineage>
        <taxon>Bacteria</taxon>
        <taxon>Bacillati</taxon>
        <taxon>Bacillota</taxon>
        <taxon>Clostridia</taxon>
        <taxon>Lachnospirales</taxon>
        <taxon>Lachnospiraceae</taxon>
        <taxon>Candidatus Weimeria</taxon>
    </lineage>
</organism>
<keyword evidence="3" id="KW-1185">Reference proteome</keyword>
<evidence type="ECO:0000313" key="2">
    <source>
        <dbReference type="EMBL" id="MQN01345.1"/>
    </source>
</evidence>
<dbReference type="Pfam" id="PF01719">
    <property type="entry name" value="Rep_OBD"/>
    <property type="match status" value="1"/>
</dbReference>
<dbReference type="GO" id="GO:0003916">
    <property type="term" value="F:DNA topoisomerase activity"/>
    <property type="evidence" value="ECO:0007669"/>
    <property type="project" value="InterPro"/>
</dbReference>
<dbReference type="GO" id="GO:0003677">
    <property type="term" value="F:DNA binding"/>
    <property type="evidence" value="ECO:0007669"/>
    <property type="project" value="InterPro"/>
</dbReference>
<dbReference type="InterPro" id="IPR002631">
    <property type="entry name" value="Plasmid_rep_OBD"/>
</dbReference>
<dbReference type="GO" id="GO:0006260">
    <property type="term" value="P:DNA replication"/>
    <property type="evidence" value="ECO:0007669"/>
    <property type="project" value="InterPro"/>
</dbReference>
<evidence type="ECO:0000313" key="3">
    <source>
        <dbReference type="Proteomes" id="UP000460257"/>
    </source>
</evidence>
<dbReference type="Proteomes" id="UP000460257">
    <property type="component" value="Unassembled WGS sequence"/>
</dbReference>
<dbReference type="EMBL" id="VOGC01000005">
    <property type="protein sequence ID" value="MQN01345.1"/>
    <property type="molecule type" value="Genomic_DNA"/>
</dbReference>
<protein>
    <recommendedName>
        <fullName evidence="1">Plasmid replication protein origin binding domain-containing protein</fullName>
    </recommendedName>
</protein>
<dbReference type="AlphaFoldDB" id="A0A646FRC9"/>
<evidence type="ECO:0000259" key="1">
    <source>
        <dbReference type="Pfam" id="PF01719"/>
    </source>
</evidence>
<comment type="caution">
    <text evidence="2">The sequence shown here is derived from an EMBL/GenBank/DDBJ whole genome shotgun (WGS) entry which is preliminary data.</text>
</comment>
<dbReference type="Gene3D" id="3.40.1310.30">
    <property type="match status" value="1"/>
</dbReference>
<dbReference type="GO" id="GO:0005727">
    <property type="term" value="C:extrachromosomal circular DNA"/>
    <property type="evidence" value="ECO:0007669"/>
    <property type="project" value="InterPro"/>
</dbReference>
<reference evidence="2" key="1">
    <citation type="journal article" date="2020" name="Appl. Environ. Microbiol.">
        <title>Medium-Chain Fatty Acid Synthesis by 'Candidatus Weimeria bifida' gen. nov., sp. nov., and 'Candidatus Pseudoramibacter fermentans' sp. nov.</title>
        <authorList>
            <person name="Scarborough M.J."/>
            <person name="Myers K.S."/>
            <person name="Donohue T.J."/>
            <person name="Noguera D.R."/>
        </authorList>
    </citation>
    <scope>NUCLEOTIDE SEQUENCE</scope>
    <source>
        <strain evidence="2">LCO1.1</strain>
    </source>
</reference>
<feature type="domain" description="Plasmid replication protein origin binding" evidence="1">
    <location>
        <begin position="21"/>
        <end position="144"/>
    </location>
</feature>
<proteinExistence type="predicted"/>